<feature type="domain" description="Insertion element IS150 protein InsJ-like helix-turn-helix" evidence="1">
    <location>
        <begin position="11"/>
        <end position="49"/>
    </location>
</feature>
<dbReference type="InterPro" id="IPR036388">
    <property type="entry name" value="WH-like_DNA-bd_sf"/>
</dbReference>
<dbReference type="SUPFAM" id="SSF46689">
    <property type="entry name" value="Homeodomain-like"/>
    <property type="match status" value="1"/>
</dbReference>
<dbReference type="GO" id="GO:0003676">
    <property type="term" value="F:nucleic acid binding"/>
    <property type="evidence" value="ECO:0007669"/>
    <property type="project" value="InterPro"/>
</dbReference>
<gene>
    <name evidence="2" type="ORF">SKAU_G00425210</name>
</gene>
<comment type="caution">
    <text evidence="2">The sequence shown here is derived from an EMBL/GenBank/DDBJ whole genome shotgun (WGS) entry which is preliminary data.</text>
</comment>
<keyword evidence="3" id="KW-1185">Reference proteome</keyword>
<protein>
    <recommendedName>
        <fullName evidence="1">Insertion element IS150 protein InsJ-like helix-turn-helix domain-containing protein</fullName>
    </recommendedName>
</protein>
<dbReference type="EMBL" id="JAINUF010000025">
    <property type="protein sequence ID" value="KAJ8332732.1"/>
    <property type="molecule type" value="Genomic_DNA"/>
</dbReference>
<name>A0A9Q1IAQ3_SYNKA</name>
<dbReference type="AlphaFoldDB" id="A0A9Q1IAQ3"/>
<organism evidence="2 3">
    <name type="scientific">Synaphobranchus kaupii</name>
    <name type="common">Kaup's arrowtooth eel</name>
    <dbReference type="NCBI Taxonomy" id="118154"/>
    <lineage>
        <taxon>Eukaryota</taxon>
        <taxon>Metazoa</taxon>
        <taxon>Chordata</taxon>
        <taxon>Craniata</taxon>
        <taxon>Vertebrata</taxon>
        <taxon>Euteleostomi</taxon>
        <taxon>Actinopterygii</taxon>
        <taxon>Neopterygii</taxon>
        <taxon>Teleostei</taxon>
        <taxon>Anguilliformes</taxon>
        <taxon>Synaphobranchidae</taxon>
        <taxon>Synaphobranchus</taxon>
    </lineage>
</organism>
<dbReference type="Gene3D" id="3.30.420.10">
    <property type="entry name" value="Ribonuclease H-like superfamily/Ribonuclease H"/>
    <property type="match status" value="1"/>
</dbReference>
<proteinExistence type="predicted"/>
<evidence type="ECO:0000259" key="1">
    <source>
        <dbReference type="Pfam" id="PF13518"/>
    </source>
</evidence>
<dbReference type="Proteomes" id="UP001152622">
    <property type="component" value="Unassembled WGS sequence"/>
</dbReference>
<reference evidence="2" key="1">
    <citation type="journal article" date="2023" name="Science">
        <title>Genome structures resolve the early diversification of teleost fishes.</title>
        <authorList>
            <person name="Parey E."/>
            <person name="Louis A."/>
            <person name="Montfort J."/>
            <person name="Bouchez O."/>
            <person name="Roques C."/>
            <person name="Iampietro C."/>
            <person name="Lluch J."/>
            <person name="Castinel A."/>
            <person name="Donnadieu C."/>
            <person name="Desvignes T."/>
            <person name="Floi Bucao C."/>
            <person name="Jouanno E."/>
            <person name="Wen M."/>
            <person name="Mejri S."/>
            <person name="Dirks R."/>
            <person name="Jansen H."/>
            <person name="Henkel C."/>
            <person name="Chen W.J."/>
            <person name="Zahm M."/>
            <person name="Cabau C."/>
            <person name="Klopp C."/>
            <person name="Thompson A.W."/>
            <person name="Robinson-Rechavi M."/>
            <person name="Braasch I."/>
            <person name="Lecointre G."/>
            <person name="Bobe J."/>
            <person name="Postlethwait J.H."/>
            <person name="Berthelot C."/>
            <person name="Roest Crollius H."/>
            <person name="Guiguen Y."/>
        </authorList>
    </citation>
    <scope>NUCLEOTIDE SEQUENCE</scope>
    <source>
        <strain evidence="2">WJC10195</strain>
    </source>
</reference>
<evidence type="ECO:0000313" key="3">
    <source>
        <dbReference type="Proteomes" id="UP001152622"/>
    </source>
</evidence>
<dbReference type="InterPro" id="IPR055247">
    <property type="entry name" value="InsJ-like_HTH"/>
</dbReference>
<accession>A0A9Q1IAQ3</accession>
<dbReference type="InterPro" id="IPR009057">
    <property type="entry name" value="Homeodomain-like_sf"/>
</dbReference>
<sequence length="208" mass="23850">MRWYLQPNQVAQVVQLLQDGTSIRAVARRFAVSPSTVSRAWRRYQETGRYMRRAGQGRRRATTQRQDRYLLLCARRNRRSTARALQNDLQQATDESRFTLSTCDRRERVWRRRGERYAACNIIQHDRFGGGSVMVWGGISLQGRTDLHVIANGTLTAVKYRDEILRAIVRPYAGAVGPGFLLVQDSARPHVARVCTQFLDEEGIDAID</sequence>
<dbReference type="OrthoDB" id="8051703at2759"/>
<dbReference type="InterPro" id="IPR036397">
    <property type="entry name" value="RNaseH_sf"/>
</dbReference>
<dbReference type="Gene3D" id="1.10.10.10">
    <property type="entry name" value="Winged helix-like DNA-binding domain superfamily/Winged helix DNA-binding domain"/>
    <property type="match status" value="1"/>
</dbReference>
<evidence type="ECO:0000313" key="2">
    <source>
        <dbReference type="EMBL" id="KAJ8332732.1"/>
    </source>
</evidence>
<dbReference type="Pfam" id="PF13518">
    <property type="entry name" value="HTH_28"/>
    <property type="match status" value="1"/>
</dbReference>